<dbReference type="InterPro" id="IPR015655">
    <property type="entry name" value="PP2C"/>
</dbReference>
<comment type="similarity">
    <text evidence="9">Belongs to the PP2C family.</text>
</comment>
<proteinExistence type="inferred from homology"/>
<reference evidence="12" key="1">
    <citation type="submission" date="2015-03" db="EMBL/GenBank/DDBJ databases">
        <title>A transcriptome of Araucaria cunninghamii, an australian fine timber species.</title>
        <authorList>
            <person name="Jing Yi C.J.Y."/>
            <person name="Yin San L.Y.S."/>
            <person name="Abdul Karim S.S."/>
            <person name="Wan Azmi N.N."/>
            <person name="Hercus R.R."/>
            <person name="Croft L.L."/>
        </authorList>
    </citation>
    <scope>NUCLEOTIDE SEQUENCE</scope>
    <source>
        <strain evidence="12">MI0301</strain>
        <tissue evidence="12">Leaf</tissue>
    </source>
</reference>
<dbReference type="AlphaFoldDB" id="A0A0D6QXN3"/>
<dbReference type="InterPro" id="IPR000222">
    <property type="entry name" value="PP2C_BS"/>
</dbReference>
<evidence type="ECO:0000259" key="11">
    <source>
        <dbReference type="PROSITE" id="PS51746"/>
    </source>
</evidence>
<evidence type="ECO:0000256" key="5">
    <source>
        <dbReference type="ARBA" id="ARBA00022801"/>
    </source>
</evidence>
<evidence type="ECO:0000256" key="7">
    <source>
        <dbReference type="ARBA" id="ARBA00022912"/>
    </source>
</evidence>
<protein>
    <recommendedName>
        <fullName evidence="3">protein-serine/threonine phosphatase</fullName>
        <ecNumber evidence="3">3.1.3.16</ecNumber>
    </recommendedName>
</protein>
<feature type="compositionally biased region" description="Basic and acidic residues" evidence="10">
    <location>
        <begin position="154"/>
        <end position="163"/>
    </location>
</feature>
<organism evidence="12">
    <name type="scientific">Araucaria cunninghamii</name>
    <name type="common">Hoop pine</name>
    <name type="synonym">Moreton Bay pine</name>
    <dbReference type="NCBI Taxonomy" id="56994"/>
    <lineage>
        <taxon>Eukaryota</taxon>
        <taxon>Viridiplantae</taxon>
        <taxon>Streptophyta</taxon>
        <taxon>Embryophyta</taxon>
        <taxon>Tracheophyta</taxon>
        <taxon>Spermatophyta</taxon>
        <taxon>Pinopsida</taxon>
        <taxon>Pinidae</taxon>
        <taxon>Conifers II</taxon>
        <taxon>Araucariales</taxon>
        <taxon>Araucariaceae</taxon>
        <taxon>Araucaria</taxon>
    </lineage>
</organism>
<keyword evidence="8" id="KW-0464">Manganese</keyword>
<keyword evidence="5 9" id="KW-0378">Hydrolase</keyword>
<evidence type="ECO:0000256" key="8">
    <source>
        <dbReference type="ARBA" id="ARBA00023211"/>
    </source>
</evidence>
<keyword evidence="6" id="KW-0460">Magnesium</keyword>
<dbReference type="Pfam" id="PF00481">
    <property type="entry name" value="PP2C"/>
    <property type="match status" value="1"/>
</dbReference>
<evidence type="ECO:0000256" key="3">
    <source>
        <dbReference type="ARBA" id="ARBA00013081"/>
    </source>
</evidence>
<dbReference type="GO" id="GO:0046872">
    <property type="term" value="F:metal ion binding"/>
    <property type="evidence" value="ECO:0007669"/>
    <property type="project" value="UniProtKB-KW"/>
</dbReference>
<dbReference type="CDD" id="cd00143">
    <property type="entry name" value="PP2Cc"/>
    <property type="match status" value="1"/>
</dbReference>
<evidence type="ECO:0000256" key="2">
    <source>
        <dbReference type="ARBA" id="ARBA00001946"/>
    </source>
</evidence>
<dbReference type="EMBL" id="GCKF01042528">
    <property type="protein sequence ID" value="JAG94768.1"/>
    <property type="molecule type" value="Transcribed_RNA"/>
</dbReference>
<name>A0A0D6QXN3_ARACU</name>
<feature type="region of interest" description="Disordered" evidence="10">
    <location>
        <begin position="147"/>
        <end position="166"/>
    </location>
</feature>
<comment type="cofactor">
    <cofactor evidence="2">
        <name>Mg(2+)</name>
        <dbReference type="ChEBI" id="CHEBI:18420"/>
    </cofactor>
</comment>
<dbReference type="FunFam" id="3.60.40.10:FF:000291">
    <property type="entry name" value="Protein phosphatase 2C 50"/>
    <property type="match status" value="1"/>
</dbReference>
<dbReference type="PROSITE" id="PS01032">
    <property type="entry name" value="PPM_1"/>
    <property type="match status" value="1"/>
</dbReference>
<dbReference type="InterPro" id="IPR036457">
    <property type="entry name" value="PPM-type-like_dom_sf"/>
</dbReference>
<accession>A0A0D6QXN3</accession>
<evidence type="ECO:0000313" key="12">
    <source>
        <dbReference type="EMBL" id="JAG94768.1"/>
    </source>
</evidence>
<dbReference type="PANTHER" id="PTHR47992">
    <property type="entry name" value="PROTEIN PHOSPHATASE"/>
    <property type="match status" value="1"/>
</dbReference>
<dbReference type="Gene3D" id="3.60.40.10">
    <property type="entry name" value="PPM-type phosphatase domain"/>
    <property type="match status" value="1"/>
</dbReference>
<dbReference type="SMART" id="SM00331">
    <property type="entry name" value="PP2C_SIG"/>
    <property type="match status" value="1"/>
</dbReference>
<evidence type="ECO:0000256" key="1">
    <source>
        <dbReference type="ARBA" id="ARBA00001936"/>
    </source>
</evidence>
<dbReference type="SMART" id="SM00332">
    <property type="entry name" value="PP2Cc"/>
    <property type="match status" value="1"/>
</dbReference>
<comment type="cofactor">
    <cofactor evidence="1">
        <name>Mn(2+)</name>
        <dbReference type="ChEBI" id="CHEBI:29035"/>
    </cofactor>
</comment>
<dbReference type="GO" id="GO:0004722">
    <property type="term" value="F:protein serine/threonine phosphatase activity"/>
    <property type="evidence" value="ECO:0007669"/>
    <property type="project" value="UniProtKB-EC"/>
</dbReference>
<evidence type="ECO:0000256" key="4">
    <source>
        <dbReference type="ARBA" id="ARBA00022723"/>
    </source>
</evidence>
<evidence type="ECO:0000256" key="9">
    <source>
        <dbReference type="RuleBase" id="RU003465"/>
    </source>
</evidence>
<evidence type="ECO:0000256" key="10">
    <source>
        <dbReference type="SAM" id="MobiDB-lite"/>
    </source>
</evidence>
<dbReference type="EC" id="3.1.3.16" evidence="3"/>
<dbReference type="PROSITE" id="PS51746">
    <property type="entry name" value="PPM_2"/>
    <property type="match status" value="1"/>
</dbReference>
<feature type="domain" description="PPM-type phosphatase" evidence="11">
    <location>
        <begin position="55"/>
        <end position="346"/>
    </location>
</feature>
<sequence length="352" mass="37987">MSRRGSMQKHMARRRRREEVRLCKAEDGVDAVKKINGRYENFQSNDGNSKVCSPGHGCVSICGRRREMEDATAVVPSFAGDGGALHFFAVYDGHGGARAALLCKERLHRLVAAELGGASVVFDQAAWRRAAAASFSRMDAEVCEINNNSNTNNKSDRGGERAEAVPGTSGTTAVVAVVGRNEIAVANCGDSRAVLSRGGVAMPLTLDHKPERADEAARIEAAGGRVIFWNGYRVFGVLATSRAIGDRYLKPYVISEPEVTFVSRFPEDECLILASDGLWDVVSNETACEIAHRCLAGQSRLRRNLEGLLPVAEEEKSPAVMAAALLTKLAVARGSSDNISVVVVDLRENYNH</sequence>
<keyword evidence="4" id="KW-0479">Metal-binding</keyword>
<dbReference type="InterPro" id="IPR001932">
    <property type="entry name" value="PPM-type_phosphatase-like_dom"/>
</dbReference>
<keyword evidence="7 9" id="KW-0904">Protein phosphatase</keyword>
<evidence type="ECO:0000256" key="6">
    <source>
        <dbReference type="ARBA" id="ARBA00022842"/>
    </source>
</evidence>
<dbReference type="SUPFAM" id="SSF81606">
    <property type="entry name" value="PP2C-like"/>
    <property type="match status" value="1"/>
</dbReference>